<proteinExistence type="predicted"/>
<name>A0ABN1J9H4_9CLOT</name>
<keyword evidence="1" id="KW-0812">Transmembrane</keyword>
<evidence type="ECO:0000313" key="2">
    <source>
        <dbReference type="EMBL" id="GAA0732825.1"/>
    </source>
</evidence>
<sequence>MTLMNYFYGTLIAELIFFTLIMYKIIDVLKLFLKNKKKRYLVLLVVLIPLWLSLFYQNTFPKIKDINNAFNKNILVYKGTVEKTYISGQFNSFILDGKKYQYNPWKFKPREGNKYKLFYLPNSKFVMKYEKKN</sequence>
<keyword evidence="1" id="KW-0472">Membrane</keyword>
<keyword evidence="3" id="KW-1185">Reference proteome</keyword>
<gene>
    <name evidence="2" type="ORF">GCM10008906_02940</name>
</gene>
<protein>
    <submittedName>
        <fullName evidence="2">Uncharacterized protein</fullName>
    </submittedName>
</protein>
<dbReference type="Proteomes" id="UP001501510">
    <property type="component" value="Unassembled WGS sequence"/>
</dbReference>
<comment type="caution">
    <text evidence="2">The sequence shown here is derived from an EMBL/GenBank/DDBJ whole genome shotgun (WGS) entry which is preliminary data.</text>
</comment>
<accession>A0ABN1J9H4</accession>
<evidence type="ECO:0000313" key="3">
    <source>
        <dbReference type="Proteomes" id="UP001501510"/>
    </source>
</evidence>
<reference evidence="2 3" key="1">
    <citation type="journal article" date="2019" name="Int. J. Syst. Evol. Microbiol.">
        <title>The Global Catalogue of Microorganisms (GCM) 10K type strain sequencing project: providing services to taxonomists for standard genome sequencing and annotation.</title>
        <authorList>
            <consortium name="The Broad Institute Genomics Platform"/>
            <consortium name="The Broad Institute Genome Sequencing Center for Infectious Disease"/>
            <person name="Wu L."/>
            <person name="Ma J."/>
        </authorList>
    </citation>
    <scope>NUCLEOTIDE SEQUENCE [LARGE SCALE GENOMIC DNA]</scope>
    <source>
        <strain evidence="2 3">JCM 1407</strain>
    </source>
</reference>
<feature type="transmembrane region" description="Helical" evidence="1">
    <location>
        <begin position="38"/>
        <end position="56"/>
    </location>
</feature>
<keyword evidence="1" id="KW-1133">Transmembrane helix</keyword>
<organism evidence="2 3">
    <name type="scientific">Clostridium oceanicum</name>
    <dbReference type="NCBI Taxonomy" id="1543"/>
    <lineage>
        <taxon>Bacteria</taxon>
        <taxon>Bacillati</taxon>
        <taxon>Bacillota</taxon>
        <taxon>Clostridia</taxon>
        <taxon>Eubacteriales</taxon>
        <taxon>Clostridiaceae</taxon>
        <taxon>Clostridium</taxon>
    </lineage>
</organism>
<dbReference type="EMBL" id="BAAACG010000001">
    <property type="protein sequence ID" value="GAA0732825.1"/>
    <property type="molecule type" value="Genomic_DNA"/>
</dbReference>
<evidence type="ECO:0000256" key="1">
    <source>
        <dbReference type="SAM" id="Phobius"/>
    </source>
</evidence>
<feature type="transmembrane region" description="Helical" evidence="1">
    <location>
        <begin position="6"/>
        <end position="26"/>
    </location>
</feature>